<comment type="caution">
    <text evidence="1">The sequence shown here is derived from an EMBL/GenBank/DDBJ whole genome shotgun (WGS) entry which is preliminary data.</text>
</comment>
<dbReference type="RefSeq" id="WP_325775994.1">
    <property type="nucleotide sequence ID" value="NZ_VTDN01000010.1"/>
</dbReference>
<keyword evidence="2" id="KW-1185">Reference proteome</keyword>
<protein>
    <submittedName>
        <fullName evidence="1">Uncharacterized protein</fullName>
    </submittedName>
</protein>
<proteinExistence type="predicted"/>
<reference evidence="1 2" key="1">
    <citation type="submission" date="2019-08" db="EMBL/GenBank/DDBJ databases">
        <title>Five species of Acinetobacter isolated from floral nectar and animal pollinators.</title>
        <authorList>
            <person name="Hendry T.A."/>
        </authorList>
    </citation>
    <scope>NUCLEOTIDE SEQUENCE [LARGE SCALE GENOMIC DNA]</scope>
    <source>
        <strain evidence="1 2">MD18.27</strain>
    </source>
</reference>
<dbReference type="EMBL" id="VTDN01000010">
    <property type="protein sequence ID" value="MEB5477606.1"/>
    <property type="molecule type" value="Genomic_DNA"/>
</dbReference>
<evidence type="ECO:0000313" key="1">
    <source>
        <dbReference type="EMBL" id="MEB5477606.1"/>
    </source>
</evidence>
<gene>
    <name evidence="1" type="ORF">I2F25_11215</name>
</gene>
<accession>A0ABU6DVV8</accession>
<sequence>MVDLDRFKRARQKQEFIQSANSDIETKEIKTVVTRNKSSIQLEENTLSPRQRSRTKQGRNITIPLFHEELSIIEEAVSKLSESGDTSINNFIRESILKECKRIIKKDAYESIISNKLNVVKNK</sequence>
<organism evidence="1 2">
    <name type="scientific">Acinetobacter pollinis</name>
    <dbReference type="NCBI Taxonomy" id="2605270"/>
    <lineage>
        <taxon>Bacteria</taxon>
        <taxon>Pseudomonadati</taxon>
        <taxon>Pseudomonadota</taxon>
        <taxon>Gammaproteobacteria</taxon>
        <taxon>Moraxellales</taxon>
        <taxon>Moraxellaceae</taxon>
        <taxon>Acinetobacter</taxon>
    </lineage>
</organism>
<evidence type="ECO:0000313" key="2">
    <source>
        <dbReference type="Proteomes" id="UP001339883"/>
    </source>
</evidence>
<name>A0ABU6DVV8_9GAMM</name>
<dbReference type="Proteomes" id="UP001339883">
    <property type="component" value="Unassembled WGS sequence"/>
</dbReference>